<dbReference type="PROSITE" id="PS50262">
    <property type="entry name" value="G_PROTEIN_RECEP_F1_2"/>
    <property type="match status" value="1"/>
</dbReference>
<evidence type="ECO:0000256" key="2">
    <source>
        <dbReference type="ARBA" id="ARBA00022692"/>
    </source>
</evidence>
<evidence type="ECO:0000256" key="9">
    <source>
        <dbReference type="SAM" id="Phobius"/>
    </source>
</evidence>
<dbReference type="Pfam" id="PF00001">
    <property type="entry name" value="7tm_1"/>
    <property type="match status" value="1"/>
</dbReference>
<keyword evidence="4" id="KW-0297">G-protein coupled receptor</keyword>
<keyword evidence="12" id="KW-1185">Reference proteome</keyword>
<keyword evidence="3 9" id="KW-1133">Transmembrane helix</keyword>
<reference evidence="11" key="1">
    <citation type="journal article" date="2023" name="Mol. Biol. Evol.">
        <title>Third-Generation Sequencing Reveals the Adaptive Role of the Epigenome in Three Deep-Sea Polychaetes.</title>
        <authorList>
            <person name="Perez M."/>
            <person name="Aroh O."/>
            <person name="Sun Y."/>
            <person name="Lan Y."/>
            <person name="Juniper S.K."/>
            <person name="Young C.R."/>
            <person name="Angers B."/>
            <person name="Qian P.Y."/>
        </authorList>
    </citation>
    <scope>NUCLEOTIDE SEQUENCE</scope>
    <source>
        <strain evidence="11">P08H-3</strain>
    </source>
</reference>
<keyword evidence="5 9" id="KW-0472">Membrane</keyword>
<feature type="non-terminal residue" evidence="11">
    <location>
        <position position="1"/>
    </location>
</feature>
<feature type="region of interest" description="Disordered" evidence="8">
    <location>
        <begin position="115"/>
        <end position="139"/>
    </location>
</feature>
<dbReference type="PANTHER" id="PTHR45695:SF9">
    <property type="entry name" value="LEUCOKININ RECEPTOR"/>
    <property type="match status" value="1"/>
</dbReference>
<evidence type="ECO:0000256" key="5">
    <source>
        <dbReference type="ARBA" id="ARBA00023136"/>
    </source>
</evidence>
<organism evidence="11 12">
    <name type="scientific">Paralvinella palmiformis</name>
    <dbReference type="NCBI Taxonomy" id="53620"/>
    <lineage>
        <taxon>Eukaryota</taxon>
        <taxon>Metazoa</taxon>
        <taxon>Spiralia</taxon>
        <taxon>Lophotrochozoa</taxon>
        <taxon>Annelida</taxon>
        <taxon>Polychaeta</taxon>
        <taxon>Sedentaria</taxon>
        <taxon>Canalipalpata</taxon>
        <taxon>Terebellida</taxon>
        <taxon>Terebelliformia</taxon>
        <taxon>Alvinellidae</taxon>
        <taxon>Paralvinella</taxon>
    </lineage>
</organism>
<feature type="transmembrane region" description="Helical" evidence="9">
    <location>
        <begin position="44"/>
        <end position="64"/>
    </location>
</feature>
<accession>A0AAD9JE86</accession>
<feature type="domain" description="G-protein coupled receptors family 1 profile" evidence="10">
    <location>
        <begin position="1"/>
        <end position="61"/>
    </location>
</feature>
<evidence type="ECO:0000256" key="8">
    <source>
        <dbReference type="SAM" id="MobiDB-lite"/>
    </source>
</evidence>
<dbReference type="AlphaFoldDB" id="A0AAD9JE86"/>
<evidence type="ECO:0000313" key="12">
    <source>
        <dbReference type="Proteomes" id="UP001208570"/>
    </source>
</evidence>
<sequence length="168" mass="18510">ILLSLPYVSSVPVFILCWSPYFIFNLLDVFGHVPSSPNKRAISILIGSLAPLNSLANPIIYGIFTTMIYKNLRRVRCFGPILSRFCCRCSFCCPPSGRRQDSSGSVYMSTRPTYVASSSTSETPSRRQRAAISVDGNNTNSSNDINNDILVVHTLYSDGKYEGSASHL</sequence>
<protein>
    <recommendedName>
        <fullName evidence="10">G-protein coupled receptors family 1 profile domain-containing protein</fullName>
    </recommendedName>
</protein>
<evidence type="ECO:0000256" key="7">
    <source>
        <dbReference type="ARBA" id="ARBA00023224"/>
    </source>
</evidence>
<keyword evidence="6" id="KW-0675">Receptor</keyword>
<feature type="transmembrane region" description="Helical" evidence="9">
    <location>
        <begin position="7"/>
        <end position="24"/>
    </location>
</feature>
<evidence type="ECO:0000256" key="6">
    <source>
        <dbReference type="ARBA" id="ARBA00023170"/>
    </source>
</evidence>
<dbReference type="GO" id="GO:0005886">
    <property type="term" value="C:plasma membrane"/>
    <property type="evidence" value="ECO:0007669"/>
    <property type="project" value="TreeGrafter"/>
</dbReference>
<dbReference type="Proteomes" id="UP001208570">
    <property type="component" value="Unassembled WGS sequence"/>
</dbReference>
<dbReference type="InterPro" id="IPR000276">
    <property type="entry name" value="GPCR_Rhodpsn"/>
</dbReference>
<evidence type="ECO:0000256" key="1">
    <source>
        <dbReference type="ARBA" id="ARBA00004141"/>
    </source>
</evidence>
<keyword evidence="7" id="KW-0807">Transducer</keyword>
<evidence type="ECO:0000259" key="10">
    <source>
        <dbReference type="PROSITE" id="PS50262"/>
    </source>
</evidence>
<evidence type="ECO:0000256" key="4">
    <source>
        <dbReference type="ARBA" id="ARBA00023040"/>
    </source>
</evidence>
<proteinExistence type="predicted"/>
<dbReference type="GO" id="GO:0004930">
    <property type="term" value="F:G protein-coupled receptor activity"/>
    <property type="evidence" value="ECO:0007669"/>
    <property type="project" value="UniProtKB-KW"/>
</dbReference>
<dbReference type="SUPFAM" id="SSF81321">
    <property type="entry name" value="Family A G protein-coupled receptor-like"/>
    <property type="match status" value="1"/>
</dbReference>
<evidence type="ECO:0000313" key="11">
    <source>
        <dbReference type="EMBL" id="KAK2151003.1"/>
    </source>
</evidence>
<evidence type="ECO:0000256" key="3">
    <source>
        <dbReference type="ARBA" id="ARBA00022989"/>
    </source>
</evidence>
<dbReference type="EMBL" id="JAODUP010000380">
    <property type="protein sequence ID" value="KAK2151003.1"/>
    <property type="molecule type" value="Genomic_DNA"/>
</dbReference>
<dbReference type="PANTHER" id="PTHR45695">
    <property type="entry name" value="LEUCOKININ RECEPTOR-RELATED"/>
    <property type="match status" value="1"/>
</dbReference>
<comment type="subcellular location">
    <subcellularLocation>
        <location evidence="1">Membrane</location>
        <topology evidence="1">Multi-pass membrane protein</topology>
    </subcellularLocation>
</comment>
<gene>
    <name evidence="11" type="ORF">LSH36_380g06001</name>
</gene>
<keyword evidence="2 9" id="KW-0812">Transmembrane</keyword>
<name>A0AAD9JE86_9ANNE</name>
<dbReference type="InterPro" id="IPR017452">
    <property type="entry name" value="GPCR_Rhodpsn_7TM"/>
</dbReference>
<dbReference type="Gene3D" id="1.20.1070.10">
    <property type="entry name" value="Rhodopsin 7-helix transmembrane proteins"/>
    <property type="match status" value="1"/>
</dbReference>
<comment type="caution">
    <text evidence="11">The sequence shown here is derived from an EMBL/GenBank/DDBJ whole genome shotgun (WGS) entry which is preliminary data.</text>
</comment>